<dbReference type="InterPro" id="IPR029033">
    <property type="entry name" value="His_PPase_superfam"/>
</dbReference>
<comment type="caution">
    <text evidence="1">The sequence shown here is derived from an EMBL/GenBank/DDBJ whole genome shotgun (WGS) entry which is preliminary data.</text>
</comment>
<dbReference type="CDD" id="cd07067">
    <property type="entry name" value="HP_PGM_like"/>
    <property type="match status" value="1"/>
</dbReference>
<dbReference type="GO" id="GO:0016791">
    <property type="term" value="F:phosphatase activity"/>
    <property type="evidence" value="ECO:0007669"/>
    <property type="project" value="TreeGrafter"/>
</dbReference>
<accession>A0A849K4Q8</accession>
<organism evidence="1 2">
    <name type="scientific">Ramlibacter montanisoli</name>
    <dbReference type="NCBI Taxonomy" id="2732512"/>
    <lineage>
        <taxon>Bacteria</taxon>
        <taxon>Pseudomonadati</taxon>
        <taxon>Pseudomonadota</taxon>
        <taxon>Betaproteobacteria</taxon>
        <taxon>Burkholderiales</taxon>
        <taxon>Comamonadaceae</taxon>
        <taxon>Ramlibacter</taxon>
    </lineage>
</organism>
<dbReference type="EMBL" id="JABFCS010000001">
    <property type="protein sequence ID" value="NNU43398.1"/>
    <property type="molecule type" value="Genomic_DNA"/>
</dbReference>
<proteinExistence type="predicted"/>
<dbReference type="InterPro" id="IPR013078">
    <property type="entry name" value="His_Pase_superF_clade-1"/>
</dbReference>
<gene>
    <name evidence="1" type="ORF">HK415_09865</name>
</gene>
<name>A0A849K4Q8_9BURK</name>
<reference evidence="1 2" key="1">
    <citation type="submission" date="2020-05" db="EMBL/GenBank/DDBJ databases">
        <authorList>
            <person name="Khan S.A."/>
            <person name="Jeon C.O."/>
            <person name="Chun B.H."/>
        </authorList>
    </citation>
    <scope>NUCLEOTIDE SEQUENCE [LARGE SCALE GENOMIC DNA]</scope>
    <source>
        <strain evidence="1 2">B156</strain>
    </source>
</reference>
<sequence>MKLWLLRHGPPLVNSGTCYGASDVPADPQATLRAAQELAGQLPAGLALRSSPLRRCRQLADALCALRPDFACSEDPRLAEMDFGQWEGMRWDAIARAEFDAWMADFPGWRCGGGESVAQLMARVGQALADTRRAGSDALWITHGGVVRAVRLLAAGIALPQQAGDWPREGLAFGQAECIALAPDDAAQSGETP</sequence>
<reference evidence="1 2" key="2">
    <citation type="submission" date="2020-06" db="EMBL/GenBank/DDBJ databases">
        <title>Ramlibacter rhizophilus sp. nov., isolated from rhizosphere soil of national flower Mugunghwa from South Korea.</title>
        <authorList>
            <person name="Zheng-Fei Y."/>
            <person name="Huan T."/>
        </authorList>
    </citation>
    <scope>NUCLEOTIDE SEQUENCE [LARGE SCALE GENOMIC DNA]</scope>
    <source>
        <strain evidence="1 2">B156</strain>
    </source>
</reference>
<dbReference type="Gene3D" id="3.40.50.1240">
    <property type="entry name" value="Phosphoglycerate mutase-like"/>
    <property type="match status" value="1"/>
</dbReference>
<dbReference type="GO" id="GO:0005737">
    <property type="term" value="C:cytoplasm"/>
    <property type="evidence" value="ECO:0007669"/>
    <property type="project" value="TreeGrafter"/>
</dbReference>
<dbReference type="Pfam" id="PF00300">
    <property type="entry name" value="His_Phos_1"/>
    <property type="match status" value="1"/>
</dbReference>
<evidence type="ECO:0000313" key="2">
    <source>
        <dbReference type="Proteomes" id="UP000552954"/>
    </source>
</evidence>
<keyword evidence="2" id="KW-1185">Reference proteome</keyword>
<dbReference type="GO" id="GO:0016301">
    <property type="term" value="F:kinase activity"/>
    <property type="evidence" value="ECO:0007669"/>
    <property type="project" value="UniProtKB-KW"/>
</dbReference>
<dbReference type="SUPFAM" id="SSF53254">
    <property type="entry name" value="Phosphoglycerate mutase-like"/>
    <property type="match status" value="1"/>
</dbReference>
<dbReference type="AlphaFoldDB" id="A0A849K4Q8"/>
<keyword evidence="1" id="KW-0418">Kinase</keyword>
<protein>
    <submittedName>
        <fullName evidence="1">Phosphoglycerate kinase</fullName>
    </submittedName>
</protein>
<dbReference type="RefSeq" id="WP_171558579.1">
    <property type="nucleotide sequence ID" value="NZ_JABFCS010000001.1"/>
</dbReference>
<dbReference type="PANTHER" id="PTHR48100">
    <property type="entry name" value="BROAD-SPECIFICITY PHOSPHATASE YOR283W-RELATED"/>
    <property type="match status" value="1"/>
</dbReference>
<dbReference type="SMART" id="SM00855">
    <property type="entry name" value="PGAM"/>
    <property type="match status" value="1"/>
</dbReference>
<dbReference type="Proteomes" id="UP000552954">
    <property type="component" value="Unassembled WGS sequence"/>
</dbReference>
<dbReference type="InterPro" id="IPR050275">
    <property type="entry name" value="PGM_Phosphatase"/>
</dbReference>
<dbReference type="PANTHER" id="PTHR48100:SF1">
    <property type="entry name" value="HISTIDINE PHOSPHATASE FAMILY PROTEIN-RELATED"/>
    <property type="match status" value="1"/>
</dbReference>
<evidence type="ECO:0000313" key="1">
    <source>
        <dbReference type="EMBL" id="NNU43398.1"/>
    </source>
</evidence>
<keyword evidence="1" id="KW-0808">Transferase</keyword>